<sequence>MKKIINEAGNVLEEMLQGFTTVNQMLIKRIPETSVIVSRKIPNQVGLVSGGGSGHEPAHAGFVGDGMLQAAVCGQIFTSPTPDQILEGIKAVDSGQGVLLIVKNYAGDIMNFEMAKEIAEMEEIAVEMVVVDDDIAVEDSTYTQGKRGVAGTILVHKILGAAAREGKSLSELVVLAEELIPTIHTIGVALSGATVPEVGKPGFLLEEDELEFGVGIHGEPGYSKQKMLTSNEIVEEMLTRLEAVTPLTKGKQYAVLVNGLGSTPLMEQYVFFNDVATQLGAKEVEIVFSKVGDLMTAIDMAGVSLTLLEIKSADWLDYLNQPVTTVAW</sequence>
<dbReference type="STRING" id="328396.RU93_GL001971"/>
<dbReference type="OrthoDB" id="9806345at2"/>
<dbReference type="PANTHER" id="PTHR28629:SF4">
    <property type="entry name" value="TRIOKINASE_FMN CYCLASE"/>
    <property type="match status" value="1"/>
</dbReference>
<keyword evidence="3" id="KW-1185">Reference proteome</keyword>
<dbReference type="GO" id="GO:0019563">
    <property type="term" value="P:glycerol catabolic process"/>
    <property type="evidence" value="ECO:0007669"/>
    <property type="project" value="TreeGrafter"/>
</dbReference>
<dbReference type="Proteomes" id="UP000182149">
    <property type="component" value="Unassembled WGS sequence"/>
</dbReference>
<dbReference type="NCBIfam" id="TIGR02363">
    <property type="entry name" value="dhaK1"/>
    <property type="match status" value="1"/>
</dbReference>
<keyword evidence="2" id="KW-0808">Transferase</keyword>
<dbReference type="PROSITE" id="PS51481">
    <property type="entry name" value="DHAK"/>
    <property type="match status" value="1"/>
</dbReference>
<name>A0A1L8QTB9_9ENTE</name>
<dbReference type="Gene3D" id="3.40.50.10440">
    <property type="entry name" value="Dihydroxyacetone kinase, domain 1"/>
    <property type="match status" value="1"/>
</dbReference>
<dbReference type="AlphaFoldDB" id="A0A1L8QTB9"/>
<protein>
    <submittedName>
        <fullName evidence="2">Dihydroxyacetone kinase, DhaK subunit</fullName>
    </submittedName>
</protein>
<dbReference type="InterPro" id="IPR004006">
    <property type="entry name" value="DhaK_dom"/>
</dbReference>
<dbReference type="SUPFAM" id="SSF82549">
    <property type="entry name" value="DAK1/DegV-like"/>
    <property type="match status" value="1"/>
</dbReference>
<dbReference type="GO" id="GO:0005829">
    <property type="term" value="C:cytosol"/>
    <property type="evidence" value="ECO:0007669"/>
    <property type="project" value="TreeGrafter"/>
</dbReference>
<dbReference type="Pfam" id="PF02733">
    <property type="entry name" value="Dak1"/>
    <property type="match status" value="1"/>
</dbReference>
<dbReference type="FunFam" id="3.40.50.10440:FF:000001">
    <property type="entry name" value="Dihydroxyacetone kinase, DhaK subunit"/>
    <property type="match status" value="1"/>
</dbReference>
<dbReference type="InterPro" id="IPR012736">
    <property type="entry name" value="DhaK_1"/>
</dbReference>
<reference evidence="2 3" key="1">
    <citation type="submission" date="2014-12" db="EMBL/GenBank/DDBJ databases">
        <title>Draft genome sequences of 29 type strains of Enterococci.</title>
        <authorList>
            <person name="Zhong Z."/>
            <person name="Sun Z."/>
            <person name="Liu W."/>
            <person name="Zhang W."/>
            <person name="Zhang H."/>
        </authorList>
    </citation>
    <scope>NUCLEOTIDE SEQUENCE [LARGE SCALE GENOMIC DNA]</scope>
    <source>
        <strain evidence="2 3">DSM 17690</strain>
    </source>
</reference>
<dbReference type="EMBL" id="JXKD01000006">
    <property type="protein sequence ID" value="OJG10758.1"/>
    <property type="molecule type" value="Genomic_DNA"/>
</dbReference>
<accession>A0A1L8QTB9</accession>
<evidence type="ECO:0000313" key="2">
    <source>
        <dbReference type="EMBL" id="OJG10758.1"/>
    </source>
</evidence>
<evidence type="ECO:0000313" key="3">
    <source>
        <dbReference type="Proteomes" id="UP000182149"/>
    </source>
</evidence>
<gene>
    <name evidence="2" type="ORF">RU93_GL001971</name>
</gene>
<feature type="domain" description="DhaK" evidence="1">
    <location>
        <begin position="7"/>
        <end position="328"/>
    </location>
</feature>
<dbReference type="PANTHER" id="PTHR28629">
    <property type="entry name" value="TRIOKINASE/FMN CYCLASE"/>
    <property type="match status" value="1"/>
</dbReference>
<keyword evidence="2" id="KW-0418">Kinase</keyword>
<organism evidence="2 3">
    <name type="scientific">Enterococcus aquimarinus</name>
    <dbReference type="NCBI Taxonomy" id="328396"/>
    <lineage>
        <taxon>Bacteria</taxon>
        <taxon>Bacillati</taxon>
        <taxon>Bacillota</taxon>
        <taxon>Bacilli</taxon>
        <taxon>Lactobacillales</taxon>
        <taxon>Enterococcaceae</taxon>
        <taxon>Enterococcus</taxon>
    </lineage>
</organism>
<dbReference type="InterPro" id="IPR050861">
    <property type="entry name" value="Dihydroxyacetone_Kinase"/>
</dbReference>
<dbReference type="RefSeq" id="WP_071874677.1">
    <property type="nucleotide sequence ID" value="NZ_JBHSHF010000021.1"/>
</dbReference>
<dbReference type="Gene3D" id="3.30.1180.20">
    <property type="entry name" value="Dihydroxyacetone kinase, domain 2"/>
    <property type="match status" value="1"/>
</dbReference>
<dbReference type="GO" id="GO:0004371">
    <property type="term" value="F:glycerone kinase activity"/>
    <property type="evidence" value="ECO:0007669"/>
    <property type="project" value="InterPro"/>
</dbReference>
<comment type="caution">
    <text evidence="2">The sequence shown here is derived from an EMBL/GenBank/DDBJ whole genome shotgun (WGS) entry which is preliminary data.</text>
</comment>
<evidence type="ECO:0000259" key="1">
    <source>
        <dbReference type="PROSITE" id="PS51481"/>
    </source>
</evidence>
<proteinExistence type="predicted"/>